<evidence type="ECO:0000313" key="3">
    <source>
        <dbReference type="RefSeq" id="XP_028352381.1"/>
    </source>
</evidence>
<organism evidence="2 3">
    <name type="scientific">Physeter macrocephalus</name>
    <name type="common">Sperm whale</name>
    <name type="synonym">Physeter catodon</name>
    <dbReference type="NCBI Taxonomy" id="9755"/>
    <lineage>
        <taxon>Eukaryota</taxon>
        <taxon>Metazoa</taxon>
        <taxon>Chordata</taxon>
        <taxon>Craniata</taxon>
        <taxon>Vertebrata</taxon>
        <taxon>Euteleostomi</taxon>
        <taxon>Mammalia</taxon>
        <taxon>Eutheria</taxon>
        <taxon>Laurasiatheria</taxon>
        <taxon>Artiodactyla</taxon>
        <taxon>Whippomorpha</taxon>
        <taxon>Cetacea</taxon>
        <taxon>Odontoceti</taxon>
        <taxon>Physeteridae</taxon>
        <taxon>Physeter</taxon>
    </lineage>
</organism>
<reference evidence="3" key="1">
    <citation type="submission" date="2025-08" db="UniProtKB">
        <authorList>
            <consortium name="RefSeq"/>
        </authorList>
    </citation>
    <scope>IDENTIFICATION</scope>
    <source>
        <tissue evidence="3">Muscle</tissue>
    </source>
</reference>
<proteinExistence type="predicted"/>
<feature type="compositionally biased region" description="Low complexity" evidence="1">
    <location>
        <begin position="179"/>
        <end position="200"/>
    </location>
</feature>
<name>A0A455C8I0_PHYMC</name>
<dbReference type="RefSeq" id="XP_028352381.1">
    <property type="nucleotide sequence ID" value="XM_028496580.1"/>
</dbReference>
<feature type="region of interest" description="Disordered" evidence="1">
    <location>
        <begin position="1"/>
        <end position="398"/>
    </location>
</feature>
<dbReference type="Proteomes" id="UP000248484">
    <property type="component" value="Chromosome 12"/>
</dbReference>
<feature type="compositionally biased region" description="Polar residues" evidence="1">
    <location>
        <begin position="12"/>
        <end position="41"/>
    </location>
</feature>
<sequence length="398" mass="41690">MAGSGLHELPSASPNETNFPEQTENQYSRSNGLHIRNSSNLPRDLRHSKTGPPGGSRPKRYPRPPARSPGRASPRAALRDVPPARPAAAPTSALCPRAAAAPLRCARRRRRAGPAARALTPPAPGLGRPGGARQSPELRSAERGPRPALTPDPGRPLASASPGLPADRREGPAVGSADPGPRWGRVAARAAPGPDRAASGEGRRLEGRSRAPRPPARRPGFPRRVPGPLAQVRPPHPKGAAPGSGRRLLSGNVALSSDLPEGFLPQLPRPALRHTSPPSRRATRGAPPANRDSAGKGVWTDVGRTLGEHRSFCRLGRRRPEGTRQVCEAAGAQPRLPKGSTPRAPERPPLDARAEPCGGPRRQGALLRPPADRLKQGGIGGPGSPAAGVGQWPTREPV</sequence>
<dbReference type="GeneID" id="114487273"/>
<feature type="compositionally biased region" description="Low complexity" evidence="1">
    <location>
        <begin position="218"/>
        <end position="228"/>
    </location>
</feature>
<feature type="compositionally biased region" description="Basic and acidic residues" evidence="1">
    <location>
        <begin position="344"/>
        <end position="354"/>
    </location>
</feature>
<dbReference type="AlphaFoldDB" id="A0A455C8I0"/>
<gene>
    <name evidence="3" type="primary">LOC114487273</name>
</gene>
<protein>
    <submittedName>
        <fullName evidence="3">Translation initiation factor IF-2-like</fullName>
    </submittedName>
</protein>
<keyword evidence="2" id="KW-1185">Reference proteome</keyword>
<evidence type="ECO:0000256" key="1">
    <source>
        <dbReference type="SAM" id="MobiDB-lite"/>
    </source>
</evidence>
<dbReference type="InParanoid" id="A0A455C8I0"/>
<dbReference type="KEGG" id="pcad:114487273"/>
<accession>A0A455C8I0</accession>
<evidence type="ECO:0000313" key="2">
    <source>
        <dbReference type="Proteomes" id="UP000248484"/>
    </source>
</evidence>
<feature type="compositionally biased region" description="Low complexity" evidence="1">
    <location>
        <begin position="68"/>
        <end position="104"/>
    </location>
</feature>